<dbReference type="AlphaFoldDB" id="A0AAN9YG75"/>
<dbReference type="PROSITE" id="PS00463">
    <property type="entry name" value="ZN2_CY6_FUNGAL_1"/>
    <property type="match status" value="1"/>
</dbReference>
<dbReference type="InterPro" id="IPR051430">
    <property type="entry name" value="Fungal_TF_Env_Response"/>
</dbReference>
<comment type="caution">
    <text evidence="9">The sequence shown here is derived from an EMBL/GenBank/DDBJ whole genome shotgun (WGS) entry which is preliminary data.</text>
</comment>
<proteinExistence type="predicted"/>
<keyword evidence="10" id="KW-1185">Reference proteome</keyword>
<keyword evidence="5" id="KW-0804">Transcription</keyword>
<feature type="region of interest" description="Disordered" evidence="7">
    <location>
        <begin position="1"/>
        <end position="43"/>
    </location>
</feature>
<evidence type="ECO:0000259" key="8">
    <source>
        <dbReference type="PROSITE" id="PS50048"/>
    </source>
</evidence>
<feature type="domain" description="Zn(2)-C6 fungal-type" evidence="8">
    <location>
        <begin position="52"/>
        <end position="82"/>
    </location>
</feature>
<evidence type="ECO:0000256" key="2">
    <source>
        <dbReference type="ARBA" id="ARBA00022833"/>
    </source>
</evidence>
<evidence type="ECO:0000313" key="9">
    <source>
        <dbReference type="EMBL" id="KAK7740649.1"/>
    </source>
</evidence>
<dbReference type="GO" id="GO:0005634">
    <property type="term" value="C:nucleus"/>
    <property type="evidence" value="ECO:0007669"/>
    <property type="project" value="TreeGrafter"/>
</dbReference>
<dbReference type="EMBL" id="JAKJXP020000164">
    <property type="protein sequence ID" value="KAK7740649.1"/>
    <property type="molecule type" value="Genomic_DNA"/>
</dbReference>
<dbReference type="Gene3D" id="4.10.240.10">
    <property type="entry name" value="Zn(2)-C6 fungal-type DNA-binding domain"/>
    <property type="match status" value="1"/>
</dbReference>
<dbReference type="PANTHER" id="PTHR31944">
    <property type="entry name" value="HEME-RESPONSIVE ZINC FINGER TRANSCRIPTION FACTOR HAP1"/>
    <property type="match status" value="1"/>
</dbReference>
<sequence>MDRMGLPVGTPGPPSLSGPGGRGSSRTAAAAAAAAASTSNRPVRRRNRMIHSCLPCRQRKIRCSKASPSCINCLKAERDCLYISPRLDEASQLRLAEIKEKQGKLERQLERDVARSTAWRGGEGTGTGGGGGEAFLGHVVMPPQPPLQQQQQQQKQKQHNTVADEIREDYHDEDEEDRDLKLDLAPLHAALDLANDDDADSSVGDTIDLGIRVGKVRITERLGIGIRGLFPRPGISEEV</sequence>
<dbReference type="Proteomes" id="UP001320420">
    <property type="component" value="Unassembled WGS sequence"/>
</dbReference>
<reference evidence="9 10" key="1">
    <citation type="submission" date="2024-02" db="EMBL/GenBank/DDBJ databases">
        <title>De novo assembly and annotation of 12 fungi associated with fruit tree decline syndrome in Ontario, Canada.</title>
        <authorList>
            <person name="Sulman M."/>
            <person name="Ellouze W."/>
            <person name="Ilyukhin E."/>
        </authorList>
    </citation>
    <scope>NUCLEOTIDE SEQUENCE [LARGE SCALE GENOMIC DNA]</scope>
    <source>
        <strain evidence="9 10">M11/M66-122</strain>
    </source>
</reference>
<dbReference type="GO" id="GO:0001228">
    <property type="term" value="F:DNA-binding transcription activator activity, RNA polymerase II-specific"/>
    <property type="evidence" value="ECO:0007669"/>
    <property type="project" value="TreeGrafter"/>
</dbReference>
<feature type="region of interest" description="Disordered" evidence="7">
    <location>
        <begin position="112"/>
        <end position="161"/>
    </location>
</feature>
<dbReference type="CDD" id="cd00067">
    <property type="entry name" value="GAL4"/>
    <property type="match status" value="1"/>
</dbReference>
<keyword evidence="6" id="KW-0539">Nucleus</keyword>
<feature type="compositionally biased region" description="Low complexity" evidence="7">
    <location>
        <begin position="24"/>
        <end position="41"/>
    </location>
</feature>
<evidence type="ECO:0000256" key="5">
    <source>
        <dbReference type="ARBA" id="ARBA00023163"/>
    </source>
</evidence>
<protein>
    <recommendedName>
        <fullName evidence="8">Zn(2)-C6 fungal-type domain-containing protein</fullName>
    </recommendedName>
</protein>
<dbReference type="InterPro" id="IPR036864">
    <property type="entry name" value="Zn2-C6_fun-type_DNA-bd_sf"/>
</dbReference>
<dbReference type="PANTHER" id="PTHR31944:SF131">
    <property type="entry name" value="HEME-RESPONSIVE ZINC FINGER TRANSCRIPTION FACTOR HAP1"/>
    <property type="match status" value="1"/>
</dbReference>
<gene>
    <name evidence="9" type="ORF">SLS62_011024</name>
</gene>
<evidence type="ECO:0000256" key="7">
    <source>
        <dbReference type="SAM" id="MobiDB-lite"/>
    </source>
</evidence>
<name>A0AAN9YG75_9PEZI</name>
<evidence type="ECO:0000256" key="1">
    <source>
        <dbReference type="ARBA" id="ARBA00022723"/>
    </source>
</evidence>
<dbReference type="InterPro" id="IPR001138">
    <property type="entry name" value="Zn2Cys6_DnaBD"/>
</dbReference>
<feature type="compositionally biased region" description="Gly residues" evidence="7">
    <location>
        <begin position="121"/>
        <end position="134"/>
    </location>
</feature>
<keyword evidence="3" id="KW-0805">Transcription regulation</keyword>
<evidence type="ECO:0000256" key="6">
    <source>
        <dbReference type="ARBA" id="ARBA00023242"/>
    </source>
</evidence>
<dbReference type="SMART" id="SM00066">
    <property type="entry name" value="GAL4"/>
    <property type="match status" value="1"/>
</dbReference>
<evidence type="ECO:0000313" key="10">
    <source>
        <dbReference type="Proteomes" id="UP001320420"/>
    </source>
</evidence>
<dbReference type="Pfam" id="PF00172">
    <property type="entry name" value="Zn_clus"/>
    <property type="match status" value="1"/>
</dbReference>
<keyword evidence="4" id="KW-0238">DNA-binding</keyword>
<organism evidence="9 10">
    <name type="scientific">Diatrype stigma</name>
    <dbReference type="NCBI Taxonomy" id="117547"/>
    <lineage>
        <taxon>Eukaryota</taxon>
        <taxon>Fungi</taxon>
        <taxon>Dikarya</taxon>
        <taxon>Ascomycota</taxon>
        <taxon>Pezizomycotina</taxon>
        <taxon>Sordariomycetes</taxon>
        <taxon>Xylariomycetidae</taxon>
        <taxon>Xylariales</taxon>
        <taxon>Diatrypaceae</taxon>
        <taxon>Diatrype</taxon>
    </lineage>
</organism>
<evidence type="ECO:0000256" key="3">
    <source>
        <dbReference type="ARBA" id="ARBA00023015"/>
    </source>
</evidence>
<dbReference type="GO" id="GO:0008270">
    <property type="term" value="F:zinc ion binding"/>
    <property type="evidence" value="ECO:0007669"/>
    <property type="project" value="InterPro"/>
</dbReference>
<keyword evidence="2" id="KW-0862">Zinc</keyword>
<dbReference type="GO" id="GO:0000978">
    <property type="term" value="F:RNA polymerase II cis-regulatory region sequence-specific DNA binding"/>
    <property type="evidence" value="ECO:0007669"/>
    <property type="project" value="TreeGrafter"/>
</dbReference>
<keyword evidence="1" id="KW-0479">Metal-binding</keyword>
<dbReference type="SUPFAM" id="SSF57701">
    <property type="entry name" value="Zn2/Cys6 DNA-binding domain"/>
    <property type="match status" value="1"/>
</dbReference>
<accession>A0AAN9YG75</accession>
<dbReference type="PROSITE" id="PS50048">
    <property type="entry name" value="ZN2_CY6_FUNGAL_2"/>
    <property type="match status" value="1"/>
</dbReference>
<evidence type="ECO:0000256" key="4">
    <source>
        <dbReference type="ARBA" id="ARBA00023125"/>
    </source>
</evidence>